<dbReference type="InterPro" id="IPR030392">
    <property type="entry name" value="S74_ICA"/>
</dbReference>
<dbReference type="GO" id="GO:0098015">
    <property type="term" value="C:virus tail"/>
    <property type="evidence" value="ECO:0007669"/>
    <property type="project" value="UniProtKB-KW"/>
</dbReference>
<protein>
    <submittedName>
        <fullName evidence="4">Intramolecular chaperone auto-processing domain containing protein</fullName>
    </submittedName>
</protein>
<accession>A0A6J5QDE7</accession>
<evidence type="ECO:0000256" key="2">
    <source>
        <dbReference type="ARBA" id="ARBA00022732"/>
    </source>
</evidence>
<feature type="domain" description="Peptidase S74" evidence="3">
    <location>
        <begin position="495"/>
        <end position="605"/>
    </location>
</feature>
<evidence type="ECO:0000313" key="4">
    <source>
        <dbReference type="EMBL" id="CAB4182273.1"/>
    </source>
</evidence>
<dbReference type="InterPro" id="IPR036388">
    <property type="entry name" value="WH-like_DNA-bd_sf"/>
</dbReference>
<keyword evidence="2" id="KW-1227">Viral tail protein</keyword>
<gene>
    <name evidence="4" type="ORF">UFOVP1071_201</name>
</gene>
<organism evidence="4">
    <name type="scientific">uncultured Caudovirales phage</name>
    <dbReference type="NCBI Taxonomy" id="2100421"/>
    <lineage>
        <taxon>Viruses</taxon>
        <taxon>Duplodnaviria</taxon>
        <taxon>Heunggongvirae</taxon>
        <taxon>Uroviricota</taxon>
        <taxon>Caudoviricetes</taxon>
        <taxon>Peduoviridae</taxon>
        <taxon>Maltschvirus</taxon>
        <taxon>Maltschvirus maltsch</taxon>
    </lineage>
</organism>
<proteinExistence type="predicted"/>
<reference evidence="4" key="1">
    <citation type="submission" date="2020-05" db="EMBL/GenBank/DDBJ databases">
        <authorList>
            <person name="Chiriac C."/>
            <person name="Salcher M."/>
            <person name="Ghai R."/>
            <person name="Kavagutti S V."/>
        </authorList>
    </citation>
    <scope>NUCLEOTIDE SEQUENCE</scope>
</reference>
<dbReference type="Pfam" id="PF13884">
    <property type="entry name" value="Peptidase_S74"/>
    <property type="match status" value="1"/>
</dbReference>
<dbReference type="PROSITE" id="PS51688">
    <property type="entry name" value="ICA"/>
    <property type="match status" value="1"/>
</dbReference>
<sequence length="613" mass="63435">MTDGILYSSNGTTLITVGANQVNQSVTGTLTANVISANGSTGTSGQFLTSNGGGLYWSTSSGGGTTLVKQSFTGDGTTTTFTVTGGYTSNNLQVFVGGALMRNGTDANVSSGSSVVFAAAPANNQLIDVWGASALYANTISSTVSQQFTANGTANTFTITNGYVPSAVSVYLNGVKQIPGTDVIITSGNTVNFTATPANNFIVDVFGYQTTVLGNLVMGNTTITTANVTTDNLYTTGNIGIGVTAPNYRIHARANNTTVTNWITSDNQTATGAYGAGFLSIAANGTNYSYMSQGADGNQYIINALSTGSIIMQAGGAERMRIDSSGNVGIGTSTPAAKLDVAATQSTIYARSTGAYNSTLGFYSSTSTLEAVITSIAGGGSLLFGTGSSGTERMRIDSSGNMMVGVTSTSGKFTVVQNAVAIGGYFQSTTATVGYHGVYAEANNSYGVYGKTYNASYGGVLGYNSNNTAYGILGYSTYGFYSASSINVAGTIYTSDARLKENVKPILNSLDILSALNPVSFDWKEKSSRGPSSDFGLIAQEVEQVIPECVFETTTPGRTPEMTHEVSLEEELGTYKGVDYSRFIPFLIAAVKELSAKNTALEARLSALENVGQ</sequence>
<evidence type="ECO:0000259" key="3">
    <source>
        <dbReference type="PROSITE" id="PS51688"/>
    </source>
</evidence>
<evidence type="ECO:0000256" key="1">
    <source>
        <dbReference type="ARBA" id="ARBA00004328"/>
    </source>
</evidence>
<name>A0A6J5QDE7_9CAUD</name>
<comment type="subcellular location">
    <subcellularLocation>
        <location evidence="1">Virion</location>
    </subcellularLocation>
</comment>
<dbReference type="Gene3D" id="1.10.10.10">
    <property type="entry name" value="Winged helix-like DNA-binding domain superfamily/Winged helix DNA-binding domain"/>
    <property type="match status" value="1"/>
</dbReference>
<keyword evidence="2" id="KW-0946">Virion</keyword>
<dbReference type="EMBL" id="LR797022">
    <property type="protein sequence ID" value="CAB4182273.1"/>
    <property type="molecule type" value="Genomic_DNA"/>
</dbReference>